<sequence>MTLIRHVYQRLSSPTEMWCIENFLQYPPDEVVCTFPWSLVSRVRDARCLIAAPVVVMSAPLRTAKYTHFGSQSIMQSNTQYRFQIFTI</sequence>
<evidence type="ECO:0000313" key="2">
    <source>
        <dbReference type="Proteomes" id="UP000708208"/>
    </source>
</evidence>
<keyword evidence="2" id="KW-1185">Reference proteome</keyword>
<comment type="caution">
    <text evidence="1">The sequence shown here is derived from an EMBL/GenBank/DDBJ whole genome shotgun (WGS) entry which is preliminary data.</text>
</comment>
<dbReference type="EMBL" id="CAJVCH010266469">
    <property type="protein sequence ID" value="CAG7734298.1"/>
    <property type="molecule type" value="Genomic_DNA"/>
</dbReference>
<gene>
    <name evidence="1" type="ORF">AFUS01_LOCUS22696</name>
</gene>
<protein>
    <submittedName>
        <fullName evidence="1">Uncharacterized protein</fullName>
    </submittedName>
</protein>
<accession>A0A8J2P0Y7</accession>
<evidence type="ECO:0000313" key="1">
    <source>
        <dbReference type="EMBL" id="CAG7734298.1"/>
    </source>
</evidence>
<organism evidence="1 2">
    <name type="scientific">Allacma fusca</name>
    <dbReference type="NCBI Taxonomy" id="39272"/>
    <lineage>
        <taxon>Eukaryota</taxon>
        <taxon>Metazoa</taxon>
        <taxon>Ecdysozoa</taxon>
        <taxon>Arthropoda</taxon>
        <taxon>Hexapoda</taxon>
        <taxon>Collembola</taxon>
        <taxon>Symphypleona</taxon>
        <taxon>Sminthuridae</taxon>
        <taxon>Allacma</taxon>
    </lineage>
</organism>
<proteinExistence type="predicted"/>
<name>A0A8J2P0Y7_9HEXA</name>
<dbReference type="AlphaFoldDB" id="A0A8J2P0Y7"/>
<reference evidence="1" key="1">
    <citation type="submission" date="2021-06" db="EMBL/GenBank/DDBJ databases">
        <authorList>
            <person name="Hodson N. C."/>
            <person name="Mongue J. A."/>
            <person name="Jaron S. K."/>
        </authorList>
    </citation>
    <scope>NUCLEOTIDE SEQUENCE</scope>
</reference>
<dbReference type="Proteomes" id="UP000708208">
    <property type="component" value="Unassembled WGS sequence"/>
</dbReference>